<reference evidence="2" key="1">
    <citation type="submission" date="2016-11" db="UniProtKB">
        <authorList>
            <consortium name="WormBaseParasite"/>
        </authorList>
    </citation>
    <scope>IDENTIFICATION</scope>
    <source>
        <strain evidence="2">KR3021</strain>
    </source>
</reference>
<dbReference type="WBParaSite" id="RSKR_0001135680.1">
    <property type="protein sequence ID" value="RSKR_0001135680.1"/>
    <property type="gene ID" value="RSKR_0001135680"/>
</dbReference>
<organism evidence="1 2">
    <name type="scientific">Rhabditophanes sp. KR3021</name>
    <dbReference type="NCBI Taxonomy" id="114890"/>
    <lineage>
        <taxon>Eukaryota</taxon>
        <taxon>Metazoa</taxon>
        <taxon>Ecdysozoa</taxon>
        <taxon>Nematoda</taxon>
        <taxon>Chromadorea</taxon>
        <taxon>Rhabditida</taxon>
        <taxon>Tylenchina</taxon>
        <taxon>Panagrolaimomorpha</taxon>
        <taxon>Strongyloidoidea</taxon>
        <taxon>Alloionematidae</taxon>
        <taxon>Rhabditophanes</taxon>
    </lineage>
</organism>
<name>A0AC35UFS5_9BILA</name>
<dbReference type="Proteomes" id="UP000095286">
    <property type="component" value="Unplaced"/>
</dbReference>
<evidence type="ECO:0000313" key="2">
    <source>
        <dbReference type="WBParaSite" id="RSKR_0001135680.1"/>
    </source>
</evidence>
<accession>A0AC35UFS5</accession>
<sequence>MGNTSTKSNNRLNRKSVGSEKMLMNKKGDNIGNRDFVKATSMYEMSTSQNKDIVSNPSKNNKSLIQRVGSAKKAKDSGGESSKKGLNKKNPHPVSGSGKKIIIFCFETPHQNLGDRTFLRIFEKRMDFQLFIHNFGRNNLKNLSENLKALMENVVANLDDVSAIEKFSEAYGESHIEYKPYGFKPDFFVGYAEALTVELIILDQANHSPTDVVAAFGQLISKMFTCIRDGYYKALRLQRIASRKTLLQKKDSFNEEIVVNEEEKDKLPLSDTPTTTSSKAKFFIRTDSVNSESKFDSRISDSLVSNNGDIMSPSKTTPPDMSNLINHPKNNAVAIKH</sequence>
<evidence type="ECO:0000313" key="1">
    <source>
        <dbReference type="Proteomes" id="UP000095286"/>
    </source>
</evidence>
<proteinExistence type="predicted"/>
<protein>
    <submittedName>
        <fullName evidence="2">GLOBIN domain-containing protein</fullName>
    </submittedName>
</protein>